<proteinExistence type="predicted"/>
<dbReference type="OrthoDB" id="5432576at2"/>
<name>W0DXU7_MARPU</name>
<evidence type="ECO:0000313" key="2">
    <source>
        <dbReference type="Proteomes" id="UP000005275"/>
    </source>
</evidence>
<gene>
    <name evidence="1" type="ORF">MARPU_05795</name>
</gene>
<dbReference type="STRING" id="765910.MARPU_05795"/>
<dbReference type="KEGG" id="mpur:MARPU_05795"/>
<reference evidence="1 2" key="1">
    <citation type="submission" date="2013-12" db="EMBL/GenBank/DDBJ databases">
        <authorList>
            <consortium name="DOE Joint Genome Institute"/>
            <person name="Bryant D.A."/>
            <person name="Huntemann M."/>
            <person name="Han J."/>
            <person name="Chen A."/>
            <person name="Kyrpides N."/>
            <person name="Mavromatis K."/>
            <person name="Markowitz V."/>
            <person name="Palaniappan K."/>
            <person name="Ivanova N."/>
            <person name="Schaumberg A."/>
            <person name="Pati A."/>
            <person name="Liolios K."/>
            <person name="Nordberg H.P."/>
            <person name="Cantor M.N."/>
            <person name="Hua S.X."/>
            <person name="Woyke T."/>
        </authorList>
    </citation>
    <scope>NUCLEOTIDE SEQUENCE [LARGE SCALE GENOMIC DNA]</scope>
    <source>
        <strain evidence="1 2">984</strain>
    </source>
</reference>
<evidence type="ECO:0000313" key="1">
    <source>
        <dbReference type="EMBL" id="AHF03440.1"/>
    </source>
</evidence>
<keyword evidence="2" id="KW-1185">Reference proteome</keyword>
<protein>
    <submittedName>
        <fullName evidence="1">Uncharacterized protein</fullName>
    </submittedName>
</protein>
<dbReference type="Proteomes" id="UP000005275">
    <property type="component" value="Chromosome"/>
</dbReference>
<dbReference type="EMBL" id="CP007031">
    <property type="protein sequence ID" value="AHF03440.1"/>
    <property type="molecule type" value="Genomic_DNA"/>
</dbReference>
<dbReference type="AlphaFoldDB" id="W0DXU7"/>
<dbReference type="eggNOG" id="ENOG503138D">
    <property type="taxonomic scope" value="Bacteria"/>
</dbReference>
<accession>W0DXU7</accession>
<organism evidence="1 2">
    <name type="scientific">Marichromatium purpuratum 984</name>
    <dbReference type="NCBI Taxonomy" id="765910"/>
    <lineage>
        <taxon>Bacteria</taxon>
        <taxon>Pseudomonadati</taxon>
        <taxon>Pseudomonadota</taxon>
        <taxon>Gammaproteobacteria</taxon>
        <taxon>Chromatiales</taxon>
        <taxon>Chromatiaceae</taxon>
        <taxon>Marichromatium</taxon>
    </lineage>
</organism>
<dbReference type="HOGENOM" id="CLU_151254_0_0_6"/>
<dbReference type="RefSeq" id="WP_005220715.1">
    <property type="nucleotide sequence ID" value="NZ_CP007031.1"/>
</dbReference>
<sequence>MAIQLGALALPDGLRWSDEFSWSPTVRSTSYGLTGALLVQSATRQDGRPLTLSGGRQWAWCSRAELTAIAAALDAATPETALILTLHDGRAIPVIARPGEDGPITAAPVPIVRDSGPADPGPMTRYYIDEIRLTIVGEIQEP</sequence>